<gene>
    <name evidence="2" type="ORF">FHS59_003590</name>
</gene>
<dbReference type="EMBL" id="JACIJO010000003">
    <property type="protein sequence ID" value="MBB6327947.1"/>
    <property type="molecule type" value="Genomic_DNA"/>
</dbReference>
<proteinExistence type="predicted"/>
<evidence type="ECO:0000313" key="3">
    <source>
        <dbReference type="Proteomes" id="UP000588604"/>
    </source>
</evidence>
<keyword evidence="3" id="KW-1185">Reference proteome</keyword>
<dbReference type="AlphaFoldDB" id="A0A841MQY9"/>
<comment type="caution">
    <text evidence="2">The sequence shown here is derived from an EMBL/GenBank/DDBJ whole genome shotgun (WGS) entry which is preliminary data.</text>
</comment>
<sequence length="299" mass="33858">MIRLYHYFNNFGDDLSPYIISKLSKEKVVYRKPFSFKRSFLDFLRFFKKIFLEASFDKSLLMYSPFHKVIISIGSILEESTSNSVVWGSGLGSRNINIKGGNFLAVRGPLSQQRLAELGFNVPTAIGDPAILLPLIYPSGERSIVKKFKIGIIPHKTDFHEVNEKAKNLNRSEILILNLGDVNLENAIDDIISCQYVLSSSLHGLIVAHSYNIPAVRFRKGVLFGDGSKFLDYFLSVGISDYDPIDFQDIDFSEIENIISAVNKFDAFSLPKNDLRELQKSLLNAAPFYVHESFKKLIN</sequence>
<evidence type="ECO:0000313" key="2">
    <source>
        <dbReference type="EMBL" id="MBB6327947.1"/>
    </source>
</evidence>
<dbReference type="Pfam" id="PF04230">
    <property type="entry name" value="PS_pyruv_trans"/>
    <property type="match status" value="1"/>
</dbReference>
<dbReference type="InterPro" id="IPR007345">
    <property type="entry name" value="Polysacch_pyruvyl_Trfase"/>
</dbReference>
<dbReference type="RefSeq" id="WP_184496684.1">
    <property type="nucleotide sequence ID" value="NZ_JACIJO010000003.1"/>
</dbReference>
<accession>A0A841MQY9</accession>
<feature type="domain" description="Polysaccharide pyruvyl transferase" evidence="1">
    <location>
        <begin position="14"/>
        <end position="217"/>
    </location>
</feature>
<reference evidence="2 3" key="1">
    <citation type="submission" date="2020-08" db="EMBL/GenBank/DDBJ databases">
        <title>Genomic Encyclopedia of Type Strains, Phase IV (KMG-IV): sequencing the most valuable type-strain genomes for metagenomic binning, comparative biology and taxonomic classification.</title>
        <authorList>
            <person name="Goeker M."/>
        </authorList>
    </citation>
    <scope>NUCLEOTIDE SEQUENCE [LARGE SCALE GENOMIC DNA]</scope>
    <source>
        <strain evidence="2 3">DSM 102044</strain>
    </source>
</reference>
<organism evidence="2 3">
    <name type="scientific">Algoriphagus iocasae</name>
    <dbReference type="NCBI Taxonomy" id="1836499"/>
    <lineage>
        <taxon>Bacteria</taxon>
        <taxon>Pseudomonadati</taxon>
        <taxon>Bacteroidota</taxon>
        <taxon>Cytophagia</taxon>
        <taxon>Cytophagales</taxon>
        <taxon>Cyclobacteriaceae</taxon>
        <taxon>Algoriphagus</taxon>
    </lineage>
</organism>
<protein>
    <recommendedName>
        <fullName evidence="1">Polysaccharide pyruvyl transferase domain-containing protein</fullName>
    </recommendedName>
</protein>
<name>A0A841MQY9_9BACT</name>
<evidence type="ECO:0000259" key="1">
    <source>
        <dbReference type="Pfam" id="PF04230"/>
    </source>
</evidence>
<dbReference type="Proteomes" id="UP000588604">
    <property type="component" value="Unassembled WGS sequence"/>
</dbReference>